<name>A0A8H8DJ94_9FUNG</name>
<proteinExistence type="predicted"/>
<evidence type="ECO:0000313" key="3">
    <source>
        <dbReference type="Proteomes" id="UP000673691"/>
    </source>
</evidence>
<dbReference type="AlphaFoldDB" id="A0A8H8DJ94"/>
<sequence>MTNDGTASGLDQQFAGLRVNNNSDNNSNGEAPVRKAYVPPHLRGRPGSGTLSLQEDPRFSRNGTPPHANGRTDSPRGFGDRNQSPRGSPRPGAGGGYVTHCPKGRGLCRGAPLFLSF</sequence>
<dbReference type="EMBL" id="JAEFCI010005453">
    <property type="protein sequence ID" value="KAG5460281.1"/>
    <property type="molecule type" value="Genomic_DNA"/>
</dbReference>
<reference evidence="2 3" key="1">
    <citation type="journal article" name="Sci. Rep.">
        <title>Genome-scale phylogenetic analyses confirm Olpidium as the closest living zoosporic fungus to the non-flagellated, terrestrial fungi.</title>
        <authorList>
            <person name="Chang Y."/>
            <person name="Rochon D."/>
            <person name="Sekimoto S."/>
            <person name="Wang Y."/>
            <person name="Chovatia M."/>
            <person name="Sandor L."/>
            <person name="Salamov A."/>
            <person name="Grigoriev I.V."/>
            <person name="Stajich J.E."/>
            <person name="Spatafora J.W."/>
        </authorList>
    </citation>
    <scope>NUCLEOTIDE SEQUENCE [LARGE SCALE GENOMIC DNA]</scope>
    <source>
        <strain evidence="2">S191</strain>
    </source>
</reference>
<keyword evidence="3" id="KW-1185">Reference proteome</keyword>
<protein>
    <submittedName>
        <fullName evidence="2">Uncharacterized protein</fullName>
    </submittedName>
</protein>
<evidence type="ECO:0000313" key="2">
    <source>
        <dbReference type="EMBL" id="KAG5460281.1"/>
    </source>
</evidence>
<feature type="compositionally biased region" description="Polar residues" evidence="1">
    <location>
        <begin position="1"/>
        <end position="11"/>
    </location>
</feature>
<organism evidence="2 3">
    <name type="scientific">Olpidium bornovanus</name>
    <dbReference type="NCBI Taxonomy" id="278681"/>
    <lineage>
        <taxon>Eukaryota</taxon>
        <taxon>Fungi</taxon>
        <taxon>Fungi incertae sedis</taxon>
        <taxon>Olpidiomycota</taxon>
        <taxon>Olpidiomycotina</taxon>
        <taxon>Olpidiomycetes</taxon>
        <taxon>Olpidiales</taxon>
        <taxon>Olpidiaceae</taxon>
        <taxon>Olpidium</taxon>
    </lineage>
</organism>
<dbReference type="Proteomes" id="UP000673691">
    <property type="component" value="Unassembled WGS sequence"/>
</dbReference>
<comment type="caution">
    <text evidence="2">The sequence shown here is derived from an EMBL/GenBank/DDBJ whole genome shotgun (WGS) entry which is preliminary data.</text>
</comment>
<accession>A0A8H8DJ94</accession>
<feature type="region of interest" description="Disordered" evidence="1">
    <location>
        <begin position="1"/>
        <end position="102"/>
    </location>
</feature>
<gene>
    <name evidence="2" type="ORF">BJ554DRAFT_7689</name>
</gene>
<evidence type="ECO:0000256" key="1">
    <source>
        <dbReference type="SAM" id="MobiDB-lite"/>
    </source>
</evidence>